<dbReference type="InterPro" id="IPR009008">
    <property type="entry name" value="Val/Leu/Ile-tRNA-synth_edit"/>
</dbReference>
<keyword evidence="4 9" id="KW-0547">Nucleotide-binding</keyword>
<dbReference type="Gene3D" id="3.90.740.10">
    <property type="entry name" value="Valyl/Leucyl/Isoleucyl-tRNA synthetase, editing domain"/>
    <property type="match status" value="1"/>
</dbReference>
<evidence type="ECO:0000259" key="13">
    <source>
        <dbReference type="Pfam" id="PF09334"/>
    </source>
</evidence>
<comment type="subcellular location">
    <subcellularLocation>
        <location evidence="9">Cytoplasm</location>
    </subcellularLocation>
</comment>
<keyword evidence="5 9" id="KW-0067">ATP-binding</keyword>
<comment type="caution">
    <text evidence="9">Lacks conserved residue(s) required for the propagation of feature annotation.</text>
</comment>
<feature type="binding site" evidence="9">
    <location>
        <position position="731"/>
    </location>
    <ligand>
        <name>ATP</name>
        <dbReference type="ChEBI" id="CHEBI:30616"/>
    </ligand>
</feature>
<evidence type="ECO:0000259" key="11">
    <source>
        <dbReference type="Pfam" id="PF00133"/>
    </source>
</evidence>
<dbReference type="SUPFAM" id="SSF52374">
    <property type="entry name" value="Nucleotidylyl transferase"/>
    <property type="match status" value="1"/>
</dbReference>
<evidence type="ECO:0000256" key="6">
    <source>
        <dbReference type="ARBA" id="ARBA00022917"/>
    </source>
</evidence>
<dbReference type="InterPro" id="IPR013155">
    <property type="entry name" value="M/V/L/I-tRNA-synth_anticd-bd"/>
</dbReference>
<dbReference type="Pfam" id="PF09334">
    <property type="entry name" value="tRNA-synt_1g"/>
    <property type="match status" value="1"/>
</dbReference>
<keyword evidence="6 9" id="KW-0648">Protein biosynthesis</keyword>
<evidence type="ECO:0000259" key="14">
    <source>
        <dbReference type="Pfam" id="PF13603"/>
    </source>
</evidence>
<dbReference type="SUPFAM" id="SSF47323">
    <property type="entry name" value="Anticodon-binding domain of a subclass of class I aminoacyl-tRNA synthetases"/>
    <property type="match status" value="1"/>
</dbReference>
<evidence type="ECO:0000256" key="1">
    <source>
        <dbReference type="ARBA" id="ARBA00005594"/>
    </source>
</evidence>
<dbReference type="NCBIfam" id="TIGR00396">
    <property type="entry name" value="leuS_bact"/>
    <property type="match status" value="1"/>
</dbReference>
<dbReference type="Gene3D" id="1.10.730.10">
    <property type="entry name" value="Isoleucyl-tRNA Synthetase, Domain 1"/>
    <property type="match status" value="1"/>
</dbReference>
<dbReference type="InterPro" id="IPR014729">
    <property type="entry name" value="Rossmann-like_a/b/a_fold"/>
</dbReference>
<feature type="domain" description="Methionyl/Valyl/Leucyl/Isoleucyl-tRNA synthetase anticodon-binding" evidence="12">
    <location>
        <begin position="803"/>
        <end position="915"/>
    </location>
</feature>
<gene>
    <name evidence="9" type="primary">leuS</name>
    <name evidence="15" type="ORF">J0654_08950</name>
</gene>
<dbReference type="InterPro" id="IPR015413">
    <property type="entry name" value="Methionyl/Leucyl_tRNA_Synth"/>
</dbReference>
<evidence type="ECO:0000256" key="10">
    <source>
        <dbReference type="RuleBase" id="RU363035"/>
    </source>
</evidence>
<name>A0ABS3FF74_9FLAO</name>
<evidence type="ECO:0000256" key="2">
    <source>
        <dbReference type="ARBA" id="ARBA00022490"/>
    </source>
</evidence>
<dbReference type="InterPro" id="IPR002300">
    <property type="entry name" value="aa-tRNA-synth_Ia"/>
</dbReference>
<comment type="catalytic activity">
    <reaction evidence="8 9">
        <text>tRNA(Leu) + L-leucine + ATP = L-leucyl-tRNA(Leu) + AMP + diphosphate</text>
        <dbReference type="Rhea" id="RHEA:11688"/>
        <dbReference type="Rhea" id="RHEA-COMP:9613"/>
        <dbReference type="Rhea" id="RHEA-COMP:9622"/>
        <dbReference type="ChEBI" id="CHEBI:30616"/>
        <dbReference type="ChEBI" id="CHEBI:33019"/>
        <dbReference type="ChEBI" id="CHEBI:57427"/>
        <dbReference type="ChEBI" id="CHEBI:78442"/>
        <dbReference type="ChEBI" id="CHEBI:78494"/>
        <dbReference type="ChEBI" id="CHEBI:456215"/>
        <dbReference type="EC" id="6.1.1.4"/>
    </reaction>
</comment>
<dbReference type="PROSITE" id="PS00178">
    <property type="entry name" value="AA_TRNA_LIGASE_I"/>
    <property type="match status" value="1"/>
</dbReference>
<keyword evidence="7 9" id="KW-0030">Aminoacyl-tRNA synthetase</keyword>
<comment type="similarity">
    <text evidence="1 9 10">Belongs to the class-I aminoacyl-tRNA synthetase family.</text>
</comment>
<dbReference type="HAMAP" id="MF_00049_B">
    <property type="entry name" value="Leu_tRNA_synth_B"/>
    <property type="match status" value="1"/>
</dbReference>
<organism evidence="15 16">
    <name type="scientific">Flagellimonas profundi</name>
    <dbReference type="NCBI Taxonomy" id="2915620"/>
    <lineage>
        <taxon>Bacteria</taxon>
        <taxon>Pseudomonadati</taxon>
        <taxon>Bacteroidota</taxon>
        <taxon>Flavobacteriia</taxon>
        <taxon>Flavobacteriales</taxon>
        <taxon>Flavobacteriaceae</taxon>
        <taxon>Flagellimonas</taxon>
    </lineage>
</organism>
<dbReference type="InterPro" id="IPR025709">
    <property type="entry name" value="Leu_tRNA-synth_edit"/>
</dbReference>
<accession>A0ABS3FF74</accession>
<feature type="domain" description="Leucyl-tRNA synthetase editing" evidence="14">
    <location>
        <begin position="278"/>
        <end position="475"/>
    </location>
</feature>
<evidence type="ECO:0000313" key="15">
    <source>
        <dbReference type="EMBL" id="MBO0341772.1"/>
    </source>
</evidence>
<feature type="short sequence motif" description="'KMSKS' region" evidence="9">
    <location>
        <begin position="728"/>
        <end position="732"/>
    </location>
</feature>
<dbReference type="Proteomes" id="UP000664807">
    <property type="component" value="Unassembled WGS sequence"/>
</dbReference>
<dbReference type="PRINTS" id="PR00985">
    <property type="entry name" value="TRNASYNTHLEU"/>
</dbReference>
<dbReference type="EMBL" id="JAFLNM010000002">
    <property type="protein sequence ID" value="MBO0341772.1"/>
    <property type="molecule type" value="Genomic_DNA"/>
</dbReference>
<dbReference type="PANTHER" id="PTHR43740">
    <property type="entry name" value="LEUCYL-TRNA SYNTHETASE"/>
    <property type="match status" value="1"/>
</dbReference>
<feature type="domain" description="Methionyl/Leucyl tRNA synthetase" evidence="13">
    <location>
        <begin position="38"/>
        <end position="145"/>
    </location>
</feature>
<dbReference type="EC" id="6.1.1.4" evidence="9"/>
<reference evidence="15 16" key="1">
    <citation type="submission" date="2021-03" db="EMBL/GenBank/DDBJ databases">
        <title>Muricauda lutimaris sp. nov. and Muricauda ruestringensis sp. nov, two marine members of the Flavobacteriaceae isolated from deep sea sediments of Western Pacific.</title>
        <authorList>
            <person name="Zhao S."/>
            <person name="Liu R."/>
        </authorList>
    </citation>
    <scope>NUCLEOTIDE SEQUENCE [LARGE SCALE GENOMIC DNA]</scope>
    <source>
        <strain evidence="15 16">BC31-3-A3</strain>
    </source>
</reference>
<dbReference type="GO" id="GO:0004823">
    <property type="term" value="F:leucine-tRNA ligase activity"/>
    <property type="evidence" value="ECO:0007669"/>
    <property type="project" value="UniProtKB-EC"/>
</dbReference>
<keyword evidence="16" id="KW-1185">Reference proteome</keyword>
<evidence type="ECO:0000256" key="7">
    <source>
        <dbReference type="ARBA" id="ARBA00023146"/>
    </source>
</evidence>
<evidence type="ECO:0000256" key="8">
    <source>
        <dbReference type="ARBA" id="ARBA00047469"/>
    </source>
</evidence>
<sequence>MNYDFREIEAKWQKYWAENETFKASNDSDKPKFYALSMFPYPSGAGLHVGHPLGYIATDIYSRYKRHKGFNVLHPMGYDSFGLPAEQYAIQTGQHPAITTENNINRYREQLDQLGFSFDWSREVRTSNPQYYKWTQWIFIQLFNAWYNKKSDKAENISSLVSIFEKEGNANVEASCDDDTPSFDAATWNGYSDTEKQEILLKYRLTYLADTEVNWCPALGTVLANDEIVNGVSERGGHPVVRKKMTQWSMRITAYAQRLLDGLDKIDWPQPLKDSQTNWIGRSVGASVTFNVLDAERSRSDEDVVSTSLNHPDQIEVFTTRPDTIFGVSFMTLAPEHELVAKITTPEQKAEVEAYVEATAKRSERDRMADVKTISGVFTGAYAEHPFTKEPIPIWIGDYVLASYGTGAVMAVPCGDQRDYDFAKHYNIAIPNIFEGVDISEEAFADKETTVIANSDFLNGLPYKDAMKKIINELEKIGHGEGKVNYRLRDAVFSRQRYWGEPFPVYYVDGMPQMIDLEHLPLKLPEVEKYLPTETGEPPLGNATTWAWDRLKAEVVSNELIDNENVFPLELNTMPGWAGSSQYFNRYMDPRNDEAIFSPEAINYWQDVDLYIGGSEHATGHLLYSRFWQKFMFDMGYVPKDEFAQKLINQGMITGTSAFVYRELDSNKLYSKGLIAGRNVVPIHADVSLVNASDELDIEAFKEWQPEYKDAEFILEDGKYIVGREVEKMSKSKYNVVNPDAICEEYGADSLRLYEMFLGPLEQSKPWNTAGITGVHSFLKKLWKLYTNGSLSGAEAEPTADNLKTLHKTIKKVEEDIENFSFNTSVSTFMICVNELTSQKCTSKAVLEPLAILVSPYAPHIAEELWSHLGYSDSIAEAPFPTFEEKYLVESSKEYPISFNGKMRFKLELPLDMSKDEIEAAVLAHEKTQAQLGGRTPKKVIVVPGKIVNIVG</sequence>
<dbReference type="InterPro" id="IPR002302">
    <property type="entry name" value="Leu-tRNA-ligase"/>
</dbReference>
<evidence type="ECO:0000256" key="9">
    <source>
        <dbReference type="HAMAP-Rule" id="MF_00049"/>
    </source>
</evidence>
<protein>
    <recommendedName>
        <fullName evidence="9">Leucine--tRNA ligase</fullName>
        <ecNumber evidence="9">6.1.1.4</ecNumber>
    </recommendedName>
    <alternativeName>
        <fullName evidence="9">Leucyl-tRNA synthetase</fullName>
        <shortName evidence="9">LeuRS</shortName>
    </alternativeName>
</protein>
<dbReference type="Pfam" id="PF00133">
    <property type="entry name" value="tRNA-synt_1"/>
    <property type="match status" value="1"/>
</dbReference>
<dbReference type="Pfam" id="PF08264">
    <property type="entry name" value="Anticodon_1"/>
    <property type="match status" value="1"/>
</dbReference>
<comment type="caution">
    <text evidence="15">The sequence shown here is derived from an EMBL/GenBank/DDBJ whole genome shotgun (WGS) entry which is preliminary data.</text>
</comment>
<dbReference type="CDD" id="cd07958">
    <property type="entry name" value="Anticodon_Ia_Leu_BEm"/>
    <property type="match status" value="1"/>
</dbReference>
<dbReference type="PANTHER" id="PTHR43740:SF2">
    <property type="entry name" value="LEUCINE--TRNA LIGASE, MITOCHONDRIAL"/>
    <property type="match status" value="1"/>
</dbReference>
<keyword evidence="3 9" id="KW-0436">Ligase</keyword>
<keyword evidence="2 9" id="KW-0963">Cytoplasm</keyword>
<evidence type="ECO:0000256" key="4">
    <source>
        <dbReference type="ARBA" id="ARBA00022741"/>
    </source>
</evidence>
<proteinExistence type="inferred from homology"/>
<dbReference type="Gene3D" id="3.40.50.620">
    <property type="entry name" value="HUPs"/>
    <property type="match status" value="2"/>
</dbReference>
<dbReference type="InterPro" id="IPR001412">
    <property type="entry name" value="aa-tRNA-synth_I_CS"/>
</dbReference>
<feature type="domain" description="Aminoacyl-tRNA synthetase class Ia" evidence="11">
    <location>
        <begin position="723"/>
        <end position="754"/>
    </location>
</feature>
<dbReference type="InterPro" id="IPR009080">
    <property type="entry name" value="tRNAsynth_Ia_anticodon-bd"/>
</dbReference>
<evidence type="ECO:0000256" key="5">
    <source>
        <dbReference type="ARBA" id="ARBA00022840"/>
    </source>
</evidence>
<evidence type="ECO:0000313" key="16">
    <source>
        <dbReference type="Proteomes" id="UP000664807"/>
    </source>
</evidence>
<dbReference type="RefSeq" id="WP_207028082.1">
    <property type="nucleotide sequence ID" value="NZ_JAFLNM010000002.1"/>
</dbReference>
<evidence type="ECO:0000256" key="3">
    <source>
        <dbReference type="ARBA" id="ARBA00022598"/>
    </source>
</evidence>
<evidence type="ECO:0000259" key="12">
    <source>
        <dbReference type="Pfam" id="PF08264"/>
    </source>
</evidence>
<dbReference type="Pfam" id="PF13603">
    <property type="entry name" value="tRNA-synt_1_2"/>
    <property type="match status" value="1"/>
</dbReference>
<dbReference type="SUPFAM" id="SSF50677">
    <property type="entry name" value="ValRS/IleRS/LeuRS editing domain"/>
    <property type="match status" value="1"/>
</dbReference>